<comment type="cofactor">
    <cofactor evidence="1">
        <name>Zn(2+)</name>
        <dbReference type="ChEBI" id="CHEBI:29105"/>
    </cofactor>
</comment>
<dbReference type="OrthoDB" id="3626597at2759"/>
<dbReference type="PANTHER" id="PTHR11705:SF91">
    <property type="entry name" value="FI01817P-RELATED"/>
    <property type="match status" value="1"/>
</dbReference>
<dbReference type="GO" id="GO:0006508">
    <property type="term" value="P:proteolysis"/>
    <property type="evidence" value="ECO:0007669"/>
    <property type="project" value="InterPro"/>
</dbReference>
<accession>A0A4U5MJE9</accession>
<evidence type="ECO:0000313" key="5">
    <source>
        <dbReference type="EMBL" id="TKR69519.1"/>
    </source>
</evidence>
<dbReference type="GO" id="GO:0008270">
    <property type="term" value="F:zinc ion binding"/>
    <property type="evidence" value="ECO:0007669"/>
    <property type="project" value="InterPro"/>
</dbReference>
<dbReference type="PROSITE" id="PS52035">
    <property type="entry name" value="PEPTIDASE_M14"/>
    <property type="match status" value="1"/>
</dbReference>
<reference evidence="5 6" key="2">
    <citation type="journal article" date="2019" name="G3 (Bethesda)">
        <title>Hybrid Assembly of the Genome of the Entomopathogenic Nematode Steinernema carpocapsae Identifies the X-Chromosome.</title>
        <authorList>
            <person name="Serra L."/>
            <person name="Macchietto M."/>
            <person name="Macias-Munoz A."/>
            <person name="McGill C.J."/>
            <person name="Rodriguez I.M."/>
            <person name="Rodriguez B."/>
            <person name="Murad R."/>
            <person name="Mortazavi A."/>
        </authorList>
    </citation>
    <scope>NUCLEOTIDE SEQUENCE [LARGE SCALE GENOMIC DNA]</scope>
    <source>
        <strain evidence="5 6">ALL</strain>
    </source>
</reference>
<dbReference type="GO" id="GO:0005615">
    <property type="term" value="C:extracellular space"/>
    <property type="evidence" value="ECO:0007669"/>
    <property type="project" value="TreeGrafter"/>
</dbReference>
<dbReference type="InterPro" id="IPR000834">
    <property type="entry name" value="Peptidase_M14"/>
</dbReference>
<dbReference type="GO" id="GO:0004181">
    <property type="term" value="F:metallocarboxypeptidase activity"/>
    <property type="evidence" value="ECO:0007669"/>
    <property type="project" value="InterPro"/>
</dbReference>
<dbReference type="Pfam" id="PF00246">
    <property type="entry name" value="Peptidase_M14"/>
    <property type="match status" value="1"/>
</dbReference>
<evidence type="ECO:0000256" key="3">
    <source>
        <dbReference type="PROSITE-ProRule" id="PRU01379"/>
    </source>
</evidence>
<dbReference type="Gene3D" id="3.40.630.10">
    <property type="entry name" value="Zn peptidases"/>
    <property type="match status" value="1"/>
</dbReference>
<dbReference type="PANTHER" id="PTHR11705">
    <property type="entry name" value="PROTEASE FAMILY M14 CARBOXYPEPTIDASE A,B"/>
    <property type="match status" value="1"/>
</dbReference>
<feature type="domain" description="Peptidase M14" evidence="4">
    <location>
        <begin position="1"/>
        <end position="95"/>
    </location>
</feature>
<proteinExistence type="inferred from homology"/>
<comment type="similarity">
    <text evidence="2 3">Belongs to the peptidase M14 family.</text>
</comment>
<evidence type="ECO:0000313" key="6">
    <source>
        <dbReference type="Proteomes" id="UP000298663"/>
    </source>
</evidence>
<gene>
    <name evidence="5" type="ORF">L596_021667</name>
</gene>
<dbReference type="AlphaFoldDB" id="A0A4U5MJE9"/>
<name>A0A4U5MJE9_STECR</name>
<dbReference type="STRING" id="34508.A0A4U5MJE9"/>
<feature type="active site" description="Proton donor/acceptor" evidence="3">
    <location>
        <position position="48"/>
    </location>
</feature>
<comment type="caution">
    <text evidence="5">The sequence shown here is derived from an EMBL/GenBank/DDBJ whole genome shotgun (WGS) entry which is preliminary data.</text>
</comment>
<evidence type="ECO:0000256" key="2">
    <source>
        <dbReference type="ARBA" id="ARBA00005988"/>
    </source>
</evidence>
<reference evidence="5 6" key="1">
    <citation type="journal article" date="2015" name="Genome Biol.">
        <title>Comparative genomics of Steinernema reveals deeply conserved gene regulatory networks.</title>
        <authorList>
            <person name="Dillman A.R."/>
            <person name="Macchietto M."/>
            <person name="Porter C.F."/>
            <person name="Rogers A."/>
            <person name="Williams B."/>
            <person name="Antoshechkin I."/>
            <person name="Lee M.M."/>
            <person name="Goodwin Z."/>
            <person name="Lu X."/>
            <person name="Lewis E.E."/>
            <person name="Goodrich-Blair H."/>
            <person name="Stock S.P."/>
            <person name="Adams B.J."/>
            <person name="Sternberg P.W."/>
            <person name="Mortazavi A."/>
        </authorList>
    </citation>
    <scope>NUCLEOTIDE SEQUENCE [LARGE SCALE GENOMIC DNA]</scope>
    <source>
        <strain evidence="5 6">ALL</strain>
    </source>
</reference>
<evidence type="ECO:0000256" key="1">
    <source>
        <dbReference type="ARBA" id="ARBA00001947"/>
    </source>
</evidence>
<organism evidence="5 6">
    <name type="scientific">Steinernema carpocapsae</name>
    <name type="common">Entomopathogenic nematode</name>
    <dbReference type="NCBI Taxonomy" id="34508"/>
    <lineage>
        <taxon>Eukaryota</taxon>
        <taxon>Metazoa</taxon>
        <taxon>Ecdysozoa</taxon>
        <taxon>Nematoda</taxon>
        <taxon>Chromadorea</taxon>
        <taxon>Rhabditida</taxon>
        <taxon>Tylenchina</taxon>
        <taxon>Panagrolaimomorpha</taxon>
        <taxon>Strongyloidoidea</taxon>
        <taxon>Steinernematidae</taxon>
        <taxon>Steinernema</taxon>
    </lineage>
</organism>
<dbReference type="Proteomes" id="UP000298663">
    <property type="component" value="Unassembled WGS sequence"/>
</dbReference>
<keyword evidence="6" id="KW-1185">Reference proteome</keyword>
<sequence>MKAAEALKSLHGSHYDVGTSLEINNSTGGGISKDWAFDFGIPYSYTIELRPDNRPDELIPFCGLSHACGFLLNPKEIKATFEEFFAAFQVMAEHVTDEFNNALNAYKQQQ</sequence>
<protein>
    <recommendedName>
        <fullName evidence="4">Peptidase M14 domain-containing protein</fullName>
    </recommendedName>
</protein>
<dbReference type="EMBL" id="AZBU02000007">
    <property type="protein sequence ID" value="TKR69519.1"/>
    <property type="molecule type" value="Genomic_DNA"/>
</dbReference>
<evidence type="ECO:0000259" key="4">
    <source>
        <dbReference type="PROSITE" id="PS52035"/>
    </source>
</evidence>
<dbReference type="SUPFAM" id="SSF53187">
    <property type="entry name" value="Zn-dependent exopeptidases"/>
    <property type="match status" value="1"/>
</dbReference>